<dbReference type="HAMAP" id="MF_00365">
    <property type="entry name" value="RecF"/>
    <property type="match status" value="1"/>
</dbReference>
<comment type="subcellular location">
    <subcellularLocation>
        <location evidence="1 12 13">Cytoplasm</location>
    </subcellularLocation>
</comment>
<evidence type="ECO:0000256" key="9">
    <source>
        <dbReference type="ARBA" id="ARBA00023125"/>
    </source>
</evidence>
<evidence type="ECO:0000313" key="16">
    <source>
        <dbReference type="Proteomes" id="UP000886723"/>
    </source>
</evidence>
<keyword evidence="9 12" id="KW-0238">DNA-binding</keyword>
<gene>
    <name evidence="12 15" type="primary">recF</name>
    <name evidence="15" type="ORF">IAA63_10660</name>
</gene>
<organism evidence="15 16">
    <name type="scientific">Candidatus Pullilachnospira stercoravium</name>
    <dbReference type="NCBI Taxonomy" id="2840913"/>
    <lineage>
        <taxon>Bacteria</taxon>
        <taxon>Bacillati</taxon>
        <taxon>Bacillota</taxon>
        <taxon>Clostridia</taxon>
        <taxon>Lachnospirales</taxon>
        <taxon>Lachnospiraceae</taxon>
        <taxon>Lachnospiraceae incertae sedis</taxon>
        <taxon>Candidatus Pullilachnospira</taxon>
    </lineage>
</organism>
<dbReference type="InterPro" id="IPR018078">
    <property type="entry name" value="DNA-binding_RecF_CS"/>
</dbReference>
<keyword evidence="6 12" id="KW-0547">Nucleotide-binding</keyword>
<proteinExistence type="inferred from homology"/>
<evidence type="ECO:0000256" key="4">
    <source>
        <dbReference type="ARBA" id="ARBA00022490"/>
    </source>
</evidence>
<evidence type="ECO:0000259" key="14">
    <source>
        <dbReference type="Pfam" id="PF02463"/>
    </source>
</evidence>
<dbReference type="GO" id="GO:0009432">
    <property type="term" value="P:SOS response"/>
    <property type="evidence" value="ECO:0007669"/>
    <property type="project" value="UniProtKB-UniRule"/>
</dbReference>
<dbReference type="SUPFAM" id="SSF52540">
    <property type="entry name" value="P-loop containing nucleoside triphosphate hydrolases"/>
    <property type="match status" value="1"/>
</dbReference>
<comment type="similarity">
    <text evidence="2 12 13">Belongs to the RecF family.</text>
</comment>
<dbReference type="PROSITE" id="PS00618">
    <property type="entry name" value="RECF_2"/>
    <property type="match status" value="1"/>
</dbReference>
<dbReference type="PANTHER" id="PTHR32182">
    <property type="entry name" value="DNA REPLICATION AND REPAIR PROTEIN RECF"/>
    <property type="match status" value="1"/>
</dbReference>
<evidence type="ECO:0000313" key="15">
    <source>
        <dbReference type="EMBL" id="HIV13584.1"/>
    </source>
</evidence>
<evidence type="ECO:0000256" key="10">
    <source>
        <dbReference type="ARBA" id="ARBA00023204"/>
    </source>
</evidence>
<evidence type="ECO:0000256" key="13">
    <source>
        <dbReference type="RuleBase" id="RU000578"/>
    </source>
</evidence>
<reference evidence="15" key="1">
    <citation type="submission" date="2020-10" db="EMBL/GenBank/DDBJ databases">
        <authorList>
            <person name="Gilroy R."/>
        </authorList>
    </citation>
    <scope>NUCLEOTIDE SEQUENCE</scope>
    <source>
        <strain evidence="15">ChiBcec2-4451</strain>
    </source>
</reference>
<evidence type="ECO:0000256" key="7">
    <source>
        <dbReference type="ARBA" id="ARBA00022763"/>
    </source>
</evidence>
<evidence type="ECO:0000256" key="5">
    <source>
        <dbReference type="ARBA" id="ARBA00022705"/>
    </source>
</evidence>
<name>A0A9D1NWY8_9FIRM</name>
<keyword evidence="11 12" id="KW-0742">SOS response</keyword>
<dbReference type="InterPro" id="IPR027417">
    <property type="entry name" value="P-loop_NTPase"/>
</dbReference>
<keyword evidence="7 12" id="KW-0227">DNA damage</keyword>
<evidence type="ECO:0000256" key="11">
    <source>
        <dbReference type="ARBA" id="ARBA00023236"/>
    </source>
</evidence>
<dbReference type="AlphaFoldDB" id="A0A9D1NWY8"/>
<evidence type="ECO:0000256" key="12">
    <source>
        <dbReference type="HAMAP-Rule" id="MF_00365"/>
    </source>
</evidence>
<feature type="binding site" evidence="12">
    <location>
        <begin position="30"/>
        <end position="37"/>
    </location>
    <ligand>
        <name>ATP</name>
        <dbReference type="ChEBI" id="CHEBI:30616"/>
    </ligand>
</feature>
<sequence length="364" mass="41946">MYIESIELKNYRNYEYLYIELDPATNILYGDNAQGKTNILEAAYLCGTTKSHRGSRDREIIRFDQEESHIRMMVRRDGISRKIDVHLKKNKSKGIAVDGIPIKKASELFGIVNLVFFSPEDLNIIKNGPGERRRFLDMELCQLDKIYLQDLAGYNQVLNQRNKLLKDISFSPRLADTLDVWDMQLVHYGKKIIGARKRFIGELNGMIRDLHASLTGGRESIYLNYEPNVEEELLEERLAASRDRDLKFKQSSVGPHRDDFCVQVNDIDIRKFGSQGQQRTAALSLKLSELALVKKRIGENPVLLLDDVLSELDSSRQNYLLQSIHQIQTLITCTGLDEFVSNRFEINKIFRVIDGNVFKNNDEK</sequence>
<evidence type="ECO:0000256" key="2">
    <source>
        <dbReference type="ARBA" id="ARBA00008016"/>
    </source>
</evidence>
<dbReference type="PANTHER" id="PTHR32182:SF0">
    <property type="entry name" value="DNA REPLICATION AND REPAIR PROTEIN RECF"/>
    <property type="match status" value="1"/>
</dbReference>
<keyword evidence="8 12" id="KW-0067">ATP-binding</keyword>
<keyword evidence="10 12" id="KW-0234">DNA repair</keyword>
<evidence type="ECO:0000256" key="3">
    <source>
        <dbReference type="ARBA" id="ARBA00020170"/>
    </source>
</evidence>
<dbReference type="CDD" id="cd03242">
    <property type="entry name" value="ABC_RecF"/>
    <property type="match status" value="1"/>
</dbReference>
<dbReference type="GO" id="GO:0005524">
    <property type="term" value="F:ATP binding"/>
    <property type="evidence" value="ECO:0007669"/>
    <property type="project" value="UniProtKB-UniRule"/>
</dbReference>
<evidence type="ECO:0000256" key="8">
    <source>
        <dbReference type="ARBA" id="ARBA00022840"/>
    </source>
</evidence>
<dbReference type="InterPro" id="IPR042174">
    <property type="entry name" value="RecF_2"/>
</dbReference>
<dbReference type="NCBIfam" id="TIGR00611">
    <property type="entry name" value="recf"/>
    <property type="match status" value="1"/>
</dbReference>
<dbReference type="Proteomes" id="UP000886723">
    <property type="component" value="Unassembled WGS sequence"/>
</dbReference>
<evidence type="ECO:0000256" key="6">
    <source>
        <dbReference type="ARBA" id="ARBA00022741"/>
    </source>
</evidence>
<reference evidence="15" key="2">
    <citation type="journal article" date="2021" name="PeerJ">
        <title>Extensive microbial diversity within the chicken gut microbiome revealed by metagenomics and culture.</title>
        <authorList>
            <person name="Gilroy R."/>
            <person name="Ravi A."/>
            <person name="Getino M."/>
            <person name="Pursley I."/>
            <person name="Horton D.L."/>
            <person name="Alikhan N.F."/>
            <person name="Baker D."/>
            <person name="Gharbi K."/>
            <person name="Hall N."/>
            <person name="Watson M."/>
            <person name="Adriaenssens E.M."/>
            <person name="Foster-Nyarko E."/>
            <person name="Jarju S."/>
            <person name="Secka A."/>
            <person name="Antonio M."/>
            <person name="Oren A."/>
            <person name="Chaudhuri R.R."/>
            <person name="La Ragione R."/>
            <person name="Hildebrand F."/>
            <person name="Pallen M.J."/>
        </authorList>
    </citation>
    <scope>NUCLEOTIDE SEQUENCE</scope>
    <source>
        <strain evidence="15">ChiBcec2-4451</strain>
    </source>
</reference>
<accession>A0A9D1NWY8</accession>
<dbReference type="InterPro" id="IPR001238">
    <property type="entry name" value="DNA-binding_RecF"/>
</dbReference>
<feature type="domain" description="RecF/RecN/SMC N-terminal" evidence="14">
    <location>
        <begin position="2"/>
        <end position="332"/>
    </location>
</feature>
<keyword evidence="5 12" id="KW-0235">DNA replication</keyword>
<dbReference type="EMBL" id="DVON01000225">
    <property type="protein sequence ID" value="HIV13584.1"/>
    <property type="molecule type" value="Genomic_DNA"/>
</dbReference>
<dbReference type="GO" id="GO:0000731">
    <property type="term" value="P:DNA synthesis involved in DNA repair"/>
    <property type="evidence" value="ECO:0007669"/>
    <property type="project" value="TreeGrafter"/>
</dbReference>
<dbReference type="GO" id="GO:0006260">
    <property type="term" value="P:DNA replication"/>
    <property type="evidence" value="ECO:0007669"/>
    <property type="project" value="UniProtKB-UniRule"/>
</dbReference>
<dbReference type="InterPro" id="IPR003395">
    <property type="entry name" value="RecF/RecN/SMC_N"/>
</dbReference>
<dbReference type="GO" id="GO:0003697">
    <property type="term" value="F:single-stranded DNA binding"/>
    <property type="evidence" value="ECO:0007669"/>
    <property type="project" value="UniProtKB-UniRule"/>
</dbReference>
<dbReference type="GO" id="GO:0006302">
    <property type="term" value="P:double-strand break repair"/>
    <property type="evidence" value="ECO:0007669"/>
    <property type="project" value="TreeGrafter"/>
</dbReference>
<protein>
    <recommendedName>
        <fullName evidence="3 12">DNA replication and repair protein RecF</fullName>
    </recommendedName>
</protein>
<dbReference type="Pfam" id="PF02463">
    <property type="entry name" value="SMC_N"/>
    <property type="match status" value="1"/>
</dbReference>
<comment type="function">
    <text evidence="12 13">The RecF protein is involved in DNA metabolism; it is required for DNA replication and normal SOS inducibility. RecF binds preferentially to single-stranded, linear DNA. It also seems to bind ATP.</text>
</comment>
<keyword evidence="4 12" id="KW-0963">Cytoplasm</keyword>
<dbReference type="GO" id="GO:0005737">
    <property type="term" value="C:cytoplasm"/>
    <property type="evidence" value="ECO:0007669"/>
    <property type="project" value="UniProtKB-SubCell"/>
</dbReference>
<dbReference type="Gene3D" id="1.20.1050.90">
    <property type="entry name" value="RecF/RecN/SMC, N-terminal domain"/>
    <property type="match status" value="1"/>
</dbReference>
<evidence type="ECO:0000256" key="1">
    <source>
        <dbReference type="ARBA" id="ARBA00004496"/>
    </source>
</evidence>
<comment type="caution">
    <text evidence="15">The sequence shown here is derived from an EMBL/GenBank/DDBJ whole genome shotgun (WGS) entry which is preliminary data.</text>
</comment>
<dbReference type="Gene3D" id="3.40.50.300">
    <property type="entry name" value="P-loop containing nucleotide triphosphate hydrolases"/>
    <property type="match status" value="1"/>
</dbReference>